<feature type="non-terminal residue" evidence="1">
    <location>
        <position position="40"/>
    </location>
</feature>
<accession>H8WFA7</accession>
<evidence type="ECO:0000313" key="1">
    <source>
        <dbReference type="EMBL" id="CBX45511.1"/>
    </source>
</evidence>
<proteinExistence type="predicted"/>
<name>H8WFA7_9MONI</name>
<gene>
    <name evidence="1" type="primary">WOXA</name>
</gene>
<reference evidence="1" key="1">
    <citation type="submission" date="2010-10" db="EMBL/GenBank/DDBJ databases">
        <title>WUS-like genes evolved with ferns.</title>
        <authorList>
            <person name="Nardmann J."/>
            <person name="Werr W."/>
        </authorList>
    </citation>
    <scope>NUCLEOTIDE SEQUENCE</scope>
</reference>
<sequence>QIQVLEALFNSGTTTPSRDMIVEIAACLKQFGSIMEANVF</sequence>
<organism evidence="1">
    <name type="scientific">Cyathea australis</name>
    <dbReference type="NCBI Taxonomy" id="361531"/>
    <lineage>
        <taxon>Eukaryota</taxon>
        <taxon>Viridiplantae</taxon>
        <taxon>Streptophyta</taxon>
        <taxon>Embryophyta</taxon>
        <taxon>Tracheophyta</taxon>
        <taxon>Polypodiopsida</taxon>
        <taxon>Polypodiidae</taxon>
        <taxon>Cyatheales</taxon>
        <taxon>Cyatheaceae</taxon>
        <taxon>Cyathea</taxon>
    </lineage>
</organism>
<dbReference type="AlphaFoldDB" id="H8WFA7"/>
<protein>
    <submittedName>
        <fullName evidence="1">Uncharacterized protein WOXA</fullName>
    </submittedName>
</protein>
<dbReference type="EMBL" id="FR716461">
    <property type="protein sequence ID" value="CBX45511.1"/>
    <property type="molecule type" value="Genomic_DNA"/>
</dbReference>
<feature type="non-terminal residue" evidence="1">
    <location>
        <position position="1"/>
    </location>
</feature>